<name>A0ABW5XH76_9MICO</name>
<dbReference type="EMBL" id="JBHUOP010000004">
    <property type="protein sequence ID" value="MFD2840987.1"/>
    <property type="molecule type" value="Genomic_DNA"/>
</dbReference>
<accession>A0ABW5XH76</accession>
<evidence type="ECO:0000313" key="4">
    <source>
        <dbReference type="Proteomes" id="UP001597391"/>
    </source>
</evidence>
<sequence length="247" mass="27628">MLTLVSFFFAVLYIATYGYLRKIATSDAVAYAEISGQVQKQRDQYNQQKAQYESVLSEKNTKRSWNKVAGVALLWLAISSVVATIGVALVLWLVVNPTPRTWDEWSKPANAVLVLLVISFTVTAFALVATTSHYYALPSPSTKREKRGRFVVRVVAPIVLFAAVGAFLAIPLMSEDFKWSEVALHDGILWAALYYGIFGIALLPAIFIQFRGWGLGKAVLQLSAKLSLAEFNRRINQLEQEERYMRG</sequence>
<keyword evidence="2" id="KW-1133">Transmembrane helix</keyword>
<dbReference type="Proteomes" id="UP001597391">
    <property type="component" value="Unassembled WGS sequence"/>
</dbReference>
<proteinExistence type="predicted"/>
<comment type="caution">
    <text evidence="3">The sequence shown here is derived from an EMBL/GenBank/DDBJ whole genome shotgun (WGS) entry which is preliminary data.</text>
</comment>
<reference evidence="4" key="1">
    <citation type="journal article" date="2019" name="Int. J. Syst. Evol. Microbiol.">
        <title>The Global Catalogue of Microorganisms (GCM) 10K type strain sequencing project: providing services to taxonomists for standard genome sequencing and annotation.</title>
        <authorList>
            <consortium name="The Broad Institute Genomics Platform"/>
            <consortium name="The Broad Institute Genome Sequencing Center for Infectious Disease"/>
            <person name="Wu L."/>
            <person name="Ma J."/>
        </authorList>
    </citation>
    <scope>NUCLEOTIDE SEQUENCE [LARGE SCALE GENOMIC DNA]</scope>
    <source>
        <strain evidence="4">KCTC 33576</strain>
    </source>
</reference>
<feature type="transmembrane region" description="Helical" evidence="2">
    <location>
        <begin position="150"/>
        <end position="173"/>
    </location>
</feature>
<protein>
    <submittedName>
        <fullName evidence="3">Uncharacterized protein</fullName>
    </submittedName>
</protein>
<keyword evidence="2" id="KW-0812">Transmembrane</keyword>
<evidence type="ECO:0000256" key="1">
    <source>
        <dbReference type="SAM" id="Coils"/>
    </source>
</evidence>
<keyword evidence="1" id="KW-0175">Coiled coil</keyword>
<feature type="coiled-coil region" evidence="1">
    <location>
        <begin position="31"/>
        <end position="62"/>
    </location>
</feature>
<keyword evidence="4" id="KW-1185">Reference proteome</keyword>
<feature type="transmembrane region" description="Helical" evidence="2">
    <location>
        <begin position="68"/>
        <end position="94"/>
    </location>
</feature>
<keyword evidence="2" id="KW-0472">Membrane</keyword>
<feature type="transmembrane region" description="Helical" evidence="2">
    <location>
        <begin position="109"/>
        <end position="129"/>
    </location>
</feature>
<evidence type="ECO:0000256" key="2">
    <source>
        <dbReference type="SAM" id="Phobius"/>
    </source>
</evidence>
<organism evidence="3 4">
    <name type="scientific">Populibacterium corticicola</name>
    <dbReference type="NCBI Taxonomy" id="1812826"/>
    <lineage>
        <taxon>Bacteria</taxon>
        <taxon>Bacillati</taxon>
        <taxon>Actinomycetota</taxon>
        <taxon>Actinomycetes</taxon>
        <taxon>Micrococcales</taxon>
        <taxon>Jonesiaceae</taxon>
        <taxon>Populibacterium</taxon>
    </lineage>
</organism>
<evidence type="ECO:0000313" key="3">
    <source>
        <dbReference type="EMBL" id="MFD2840987.1"/>
    </source>
</evidence>
<feature type="transmembrane region" description="Helical" evidence="2">
    <location>
        <begin position="188"/>
        <end position="208"/>
    </location>
</feature>
<gene>
    <name evidence="3" type="ORF">ACFSYH_10445</name>
</gene>